<keyword evidence="3" id="KW-1185">Reference proteome</keyword>
<gene>
    <name evidence="2" type="ORF">SAMN02746065_11958</name>
</gene>
<dbReference type="Gene3D" id="3.30.1120.10">
    <property type="match status" value="1"/>
</dbReference>
<dbReference type="Pfam" id="PF00884">
    <property type="entry name" value="Sulfatase"/>
    <property type="match status" value="1"/>
</dbReference>
<dbReference type="PANTHER" id="PTHR43751:SF3">
    <property type="entry name" value="SULFATASE N-TERMINAL DOMAIN-CONTAINING PROTEIN"/>
    <property type="match status" value="1"/>
</dbReference>
<dbReference type="RefSeq" id="WP_084070723.1">
    <property type="nucleotide sequence ID" value="NZ_FWXY01000019.1"/>
</dbReference>
<dbReference type="InterPro" id="IPR052701">
    <property type="entry name" value="GAG_Ulvan_Degrading_Sulfatases"/>
</dbReference>
<dbReference type="PANTHER" id="PTHR43751">
    <property type="entry name" value="SULFATASE"/>
    <property type="match status" value="1"/>
</dbReference>
<accession>A0A1W2DPR3</accession>
<dbReference type="SUPFAM" id="SSF53649">
    <property type="entry name" value="Alkaline phosphatase-like"/>
    <property type="match status" value="1"/>
</dbReference>
<feature type="domain" description="Sulfatase N-terminal" evidence="1">
    <location>
        <begin position="6"/>
        <end position="363"/>
    </location>
</feature>
<dbReference type="AlphaFoldDB" id="A0A1W2DPR3"/>
<protein>
    <submittedName>
        <fullName evidence="2">Arylsulfatase A</fullName>
    </submittedName>
</protein>
<dbReference type="InterPro" id="IPR000917">
    <property type="entry name" value="Sulfatase_N"/>
</dbReference>
<dbReference type="CDD" id="cd16148">
    <property type="entry name" value="sulfatase_like"/>
    <property type="match status" value="1"/>
</dbReference>
<dbReference type="EMBL" id="FWXY01000019">
    <property type="protein sequence ID" value="SMC99470.1"/>
    <property type="molecule type" value="Genomic_DNA"/>
</dbReference>
<sequence length="522" mass="60973">MQKRNKNVVMIMCDSLQWHYMGCYGGNIKTPNFDRLAREGVVLDNVYSEGLPTIPVRRALFTGRYTLPYRGWSPLELDDTTIADILWRYSTYSALITDTAVMHLPKYGYQRGFDYVYNLRGHDDDNHYYAEDPLYHLKMEDYHKPSYRTDENGEKVEEMWSEFSKDEMKGYLAQRQYWKTDADQNVAQIAKQSIRFLEEADRNKPFFLWIDSFDPHEPWDAPSIYDDDLKCPYDPDYDGQEIWNPVSTYADNVYTEREMEHIRALYAEKVTNVDKWLGKVLDKIRTLGLEKDTMVVLMADHGEPLGNDEHGHGIVRKCRPWPYEELVHVPMIIKADGLEAGTRKDALVQNIDITPTMMEWMNIPKEAWADMQGKSLWPLLKGEVDDIRDMLITGFFGQSWSIITKEWSYIHWLNTVALENSEAGGKTMFEVFDIQEGEVSEGVGDTSTMFDRIKAQQENQWTCVPGSLTEVPDKDSLFDRSKDPFQLENIAEKHPEKAREMYDKLREFMLELKAESIYPDMD</sequence>
<dbReference type="STRING" id="1121400.SAMN02746065_11958"/>
<dbReference type="InterPro" id="IPR017850">
    <property type="entry name" value="Alkaline_phosphatase_core_sf"/>
</dbReference>
<name>A0A1W2DPR3_9BACT</name>
<evidence type="ECO:0000259" key="1">
    <source>
        <dbReference type="Pfam" id="PF00884"/>
    </source>
</evidence>
<dbReference type="OrthoDB" id="5500422at2"/>
<evidence type="ECO:0000313" key="3">
    <source>
        <dbReference type="Proteomes" id="UP000192418"/>
    </source>
</evidence>
<organism evidence="2 3">
    <name type="scientific">Desulfocicer vacuolatum DSM 3385</name>
    <dbReference type="NCBI Taxonomy" id="1121400"/>
    <lineage>
        <taxon>Bacteria</taxon>
        <taxon>Pseudomonadati</taxon>
        <taxon>Thermodesulfobacteriota</taxon>
        <taxon>Desulfobacteria</taxon>
        <taxon>Desulfobacterales</taxon>
        <taxon>Desulfobacteraceae</taxon>
        <taxon>Desulfocicer</taxon>
    </lineage>
</organism>
<reference evidence="2 3" key="1">
    <citation type="submission" date="2017-04" db="EMBL/GenBank/DDBJ databases">
        <authorList>
            <person name="Afonso C.L."/>
            <person name="Miller P.J."/>
            <person name="Scott M.A."/>
            <person name="Spackman E."/>
            <person name="Goraichik I."/>
            <person name="Dimitrov K.M."/>
            <person name="Suarez D.L."/>
            <person name="Swayne D.E."/>
        </authorList>
    </citation>
    <scope>NUCLEOTIDE SEQUENCE [LARGE SCALE GENOMIC DNA]</scope>
    <source>
        <strain evidence="2 3">DSM 3385</strain>
    </source>
</reference>
<dbReference type="Gene3D" id="3.40.720.10">
    <property type="entry name" value="Alkaline Phosphatase, subunit A"/>
    <property type="match status" value="1"/>
</dbReference>
<dbReference type="Proteomes" id="UP000192418">
    <property type="component" value="Unassembled WGS sequence"/>
</dbReference>
<proteinExistence type="predicted"/>
<evidence type="ECO:0000313" key="2">
    <source>
        <dbReference type="EMBL" id="SMC99470.1"/>
    </source>
</evidence>